<reference evidence="1 2" key="1">
    <citation type="submission" date="2019-05" db="EMBL/GenBank/DDBJ databases">
        <title>Another draft genome of Portunus trituberculatus and its Hox gene families provides insights of decapod evolution.</title>
        <authorList>
            <person name="Jeong J.-H."/>
            <person name="Song I."/>
            <person name="Kim S."/>
            <person name="Choi T."/>
            <person name="Kim D."/>
            <person name="Ryu S."/>
            <person name="Kim W."/>
        </authorList>
    </citation>
    <scope>NUCLEOTIDE SEQUENCE [LARGE SCALE GENOMIC DNA]</scope>
    <source>
        <tissue evidence="1">Muscle</tissue>
    </source>
</reference>
<gene>
    <name evidence="1" type="ORF">E2C01_076408</name>
</gene>
<sequence>MQDVRKDLRSLSLVVVSLVSPPQHEGAMCVTWLRKGVLLTALCLMHPPFERLGGPLPFVLVTSRVQAAPRARYTPPLFPPDRFSYMDTSWGGECLTCFSVPIFH</sequence>
<protein>
    <submittedName>
        <fullName evidence="1">Uncharacterized protein</fullName>
    </submittedName>
</protein>
<comment type="caution">
    <text evidence="1">The sequence shown here is derived from an EMBL/GenBank/DDBJ whole genome shotgun (WGS) entry which is preliminary data.</text>
</comment>
<organism evidence="1 2">
    <name type="scientific">Portunus trituberculatus</name>
    <name type="common">Swimming crab</name>
    <name type="synonym">Neptunus trituberculatus</name>
    <dbReference type="NCBI Taxonomy" id="210409"/>
    <lineage>
        <taxon>Eukaryota</taxon>
        <taxon>Metazoa</taxon>
        <taxon>Ecdysozoa</taxon>
        <taxon>Arthropoda</taxon>
        <taxon>Crustacea</taxon>
        <taxon>Multicrustacea</taxon>
        <taxon>Malacostraca</taxon>
        <taxon>Eumalacostraca</taxon>
        <taxon>Eucarida</taxon>
        <taxon>Decapoda</taxon>
        <taxon>Pleocyemata</taxon>
        <taxon>Brachyura</taxon>
        <taxon>Eubrachyura</taxon>
        <taxon>Portunoidea</taxon>
        <taxon>Portunidae</taxon>
        <taxon>Portuninae</taxon>
        <taxon>Portunus</taxon>
    </lineage>
</organism>
<proteinExistence type="predicted"/>
<name>A0A5B7ING7_PORTR</name>
<dbReference type="Proteomes" id="UP000324222">
    <property type="component" value="Unassembled WGS sequence"/>
</dbReference>
<evidence type="ECO:0000313" key="1">
    <source>
        <dbReference type="EMBL" id="MPC81774.1"/>
    </source>
</evidence>
<accession>A0A5B7ING7</accession>
<evidence type="ECO:0000313" key="2">
    <source>
        <dbReference type="Proteomes" id="UP000324222"/>
    </source>
</evidence>
<keyword evidence="2" id="KW-1185">Reference proteome</keyword>
<dbReference type="EMBL" id="VSRR010057971">
    <property type="protein sequence ID" value="MPC81774.1"/>
    <property type="molecule type" value="Genomic_DNA"/>
</dbReference>
<dbReference type="AlphaFoldDB" id="A0A5B7ING7"/>